<feature type="transmembrane region" description="Helical" evidence="3">
    <location>
        <begin position="133"/>
        <end position="159"/>
    </location>
</feature>
<reference evidence="4" key="1">
    <citation type="submission" date="2020-10" db="EMBL/GenBank/DDBJ databases">
        <authorList>
            <person name="Gilroy R."/>
        </authorList>
    </citation>
    <scope>NUCLEOTIDE SEQUENCE</scope>
    <source>
        <strain evidence="4">4920</strain>
    </source>
</reference>
<dbReference type="PANTHER" id="PTHR37815">
    <property type="entry name" value="UPF0397 PROTEIN BC_2624-RELATED"/>
    <property type="match status" value="1"/>
</dbReference>
<evidence type="ECO:0000256" key="3">
    <source>
        <dbReference type="SAM" id="Phobius"/>
    </source>
</evidence>
<gene>
    <name evidence="4" type="ORF">IAC74_03985</name>
</gene>
<dbReference type="InterPro" id="IPR009825">
    <property type="entry name" value="ECF_substrate-spec-like"/>
</dbReference>
<feature type="transmembrane region" description="Helical" evidence="3">
    <location>
        <begin position="99"/>
        <end position="121"/>
    </location>
</feature>
<protein>
    <submittedName>
        <fullName evidence="4">ECF transporter S component</fullName>
    </submittedName>
</protein>
<organism evidence="4 5">
    <name type="scientific">Candidatus Aphodoplasma excrementigallinarum</name>
    <dbReference type="NCBI Taxonomy" id="2840673"/>
    <lineage>
        <taxon>Bacteria</taxon>
        <taxon>Bacillati</taxon>
        <taxon>Bacillota</taxon>
        <taxon>Clostridia</taxon>
        <taxon>Eubacteriales</taxon>
        <taxon>Candidatus Aphodoplasma</taxon>
    </lineage>
</organism>
<sequence length="171" mass="18132">MKISVKKLVAGALMAALCCIATMVIQIPLPVGGYVHPGDMAVFLCAFIPGGWVGAFAAGLGSCLADIFTGYAFYALPTFIIKALMALTVYYIVRNKNPLSFYTILATVIGALVMMVGYFIVDYVILGSVEGGVVMALFGSWAQGAFGVVASYIILIPLAKSGLLKKYHNMK</sequence>
<dbReference type="Pfam" id="PF07155">
    <property type="entry name" value="ECF-ribofla_trS"/>
    <property type="match status" value="1"/>
</dbReference>
<dbReference type="EMBL" id="DVOF01000118">
    <property type="protein sequence ID" value="HIV02710.1"/>
    <property type="molecule type" value="Genomic_DNA"/>
</dbReference>
<proteinExistence type="predicted"/>
<dbReference type="AlphaFoldDB" id="A0A9D1SZN9"/>
<reference evidence="4" key="2">
    <citation type="journal article" date="2021" name="PeerJ">
        <title>Extensive microbial diversity within the chicken gut microbiome revealed by metagenomics and culture.</title>
        <authorList>
            <person name="Gilroy R."/>
            <person name="Ravi A."/>
            <person name="Getino M."/>
            <person name="Pursley I."/>
            <person name="Horton D.L."/>
            <person name="Alikhan N.F."/>
            <person name="Baker D."/>
            <person name="Gharbi K."/>
            <person name="Hall N."/>
            <person name="Watson M."/>
            <person name="Adriaenssens E.M."/>
            <person name="Foster-Nyarko E."/>
            <person name="Jarju S."/>
            <person name="Secka A."/>
            <person name="Antonio M."/>
            <person name="Oren A."/>
            <person name="Chaudhuri R.R."/>
            <person name="La Ragione R."/>
            <person name="Hildebrand F."/>
            <person name="Pallen M.J."/>
        </authorList>
    </citation>
    <scope>NUCLEOTIDE SEQUENCE</scope>
    <source>
        <strain evidence="4">4920</strain>
    </source>
</reference>
<accession>A0A9D1SZN9</accession>
<dbReference type="PANTHER" id="PTHR37815:SF3">
    <property type="entry name" value="UPF0397 PROTEIN SPR0429"/>
    <property type="match status" value="1"/>
</dbReference>
<evidence type="ECO:0000313" key="5">
    <source>
        <dbReference type="Proteomes" id="UP000886743"/>
    </source>
</evidence>
<dbReference type="Gene3D" id="1.10.1760.20">
    <property type="match status" value="1"/>
</dbReference>
<keyword evidence="3" id="KW-0472">Membrane</keyword>
<feature type="transmembrane region" description="Helical" evidence="3">
    <location>
        <begin position="71"/>
        <end position="93"/>
    </location>
</feature>
<dbReference type="GO" id="GO:0016020">
    <property type="term" value="C:membrane"/>
    <property type="evidence" value="ECO:0007669"/>
    <property type="project" value="InterPro"/>
</dbReference>
<feature type="transmembrane region" description="Helical" evidence="3">
    <location>
        <begin position="41"/>
        <end position="64"/>
    </location>
</feature>
<evidence type="ECO:0000256" key="1">
    <source>
        <dbReference type="ARBA" id="ARBA00022692"/>
    </source>
</evidence>
<dbReference type="Proteomes" id="UP000886743">
    <property type="component" value="Unassembled WGS sequence"/>
</dbReference>
<evidence type="ECO:0000313" key="4">
    <source>
        <dbReference type="EMBL" id="HIV02710.1"/>
    </source>
</evidence>
<keyword evidence="1 3" id="KW-0812">Transmembrane</keyword>
<name>A0A9D1SZN9_9FIRM</name>
<evidence type="ECO:0000256" key="2">
    <source>
        <dbReference type="ARBA" id="ARBA00022989"/>
    </source>
</evidence>
<comment type="caution">
    <text evidence="4">The sequence shown here is derived from an EMBL/GenBank/DDBJ whole genome shotgun (WGS) entry which is preliminary data.</text>
</comment>
<feature type="transmembrane region" description="Helical" evidence="3">
    <location>
        <begin position="7"/>
        <end position="29"/>
    </location>
</feature>
<keyword evidence="2 3" id="KW-1133">Transmembrane helix</keyword>